<dbReference type="PANTHER" id="PTHR36120:SF1">
    <property type="entry name" value="L-FUCOSE ISOMERASE C-TERMINAL DOMAIN-CONTAINING PROTEIN"/>
    <property type="match status" value="1"/>
</dbReference>
<dbReference type="GO" id="GO:0016861">
    <property type="term" value="F:intramolecular oxidoreductase activity, interconverting aldoses and ketoses"/>
    <property type="evidence" value="ECO:0007669"/>
    <property type="project" value="InterPro"/>
</dbReference>
<dbReference type="PANTHER" id="PTHR36120">
    <property type="entry name" value="FUCOSE ISOMERASE"/>
    <property type="match status" value="1"/>
</dbReference>
<proteinExistence type="predicted"/>
<organism evidence="3">
    <name type="scientific">marine sediment metagenome</name>
    <dbReference type="NCBI Taxonomy" id="412755"/>
    <lineage>
        <taxon>unclassified sequences</taxon>
        <taxon>metagenomes</taxon>
        <taxon>ecological metagenomes</taxon>
    </lineage>
</organism>
<keyword evidence="1" id="KW-0413">Isomerase</keyword>
<dbReference type="SUPFAM" id="SSF53743">
    <property type="entry name" value="FucI/AraA N-terminal and middle domains"/>
    <property type="match status" value="1"/>
</dbReference>
<evidence type="ECO:0000313" key="3">
    <source>
        <dbReference type="EMBL" id="KKL20550.1"/>
    </source>
</evidence>
<name>A0A0F9BFL9_9ZZZZ</name>
<dbReference type="InterPro" id="IPR009015">
    <property type="entry name" value="Fucose_isomerase_N/cen_sf"/>
</dbReference>
<keyword evidence="2" id="KW-0119">Carbohydrate metabolism</keyword>
<comment type="caution">
    <text evidence="3">The sequence shown here is derived from an EMBL/GenBank/DDBJ whole genome shotgun (WGS) entry which is preliminary data.</text>
</comment>
<dbReference type="EMBL" id="LAZR01038053">
    <property type="protein sequence ID" value="KKL20550.1"/>
    <property type="molecule type" value="Genomic_DNA"/>
</dbReference>
<evidence type="ECO:0000256" key="1">
    <source>
        <dbReference type="ARBA" id="ARBA00023235"/>
    </source>
</evidence>
<dbReference type="GO" id="GO:0005737">
    <property type="term" value="C:cytoplasm"/>
    <property type="evidence" value="ECO:0007669"/>
    <property type="project" value="InterPro"/>
</dbReference>
<gene>
    <name evidence="3" type="ORF">LCGC14_2454350</name>
</gene>
<sequence>MSFIQHNELKPTFGIILGNRDVFPDHLVKEGRKDIINIMDELGYEYVILDEENTPLGAVETYSDAKKCAELFKKNSDKILGIILCLCNFGDEKGVANTLKLADLNVPVLIQASSDEIGKMDRTHRRDAFCGKISVTSVLYQYGIPFTLTKYHTIPIISEVFKDDLKRFEKICRVVRKLRKARLGQIGTRPNAFETVRYSEKILEFNGISIESIDLSEIFGYINQLKDDDIKVNEKIKFIRNYTATTEIPEESLIKLAKLATV</sequence>
<protein>
    <recommendedName>
        <fullName evidence="4">Fucose isomerase</fullName>
    </recommendedName>
</protein>
<accession>A0A0F9BFL9</accession>
<evidence type="ECO:0000256" key="2">
    <source>
        <dbReference type="ARBA" id="ARBA00023277"/>
    </source>
</evidence>
<feature type="non-terminal residue" evidence="3">
    <location>
        <position position="262"/>
    </location>
</feature>
<reference evidence="3" key="1">
    <citation type="journal article" date="2015" name="Nature">
        <title>Complex archaea that bridge the gap between prokaryotes and eukaryotes.</title>
        <authorList>
            <person name="Spang A."/>
            <person name="Saw J.H."/>
            <person name="Jorgensen S.L."/>
            <person name="Zaremba-Niedzwiedzka K."/>
            <person name="Martijn J."/>
            <person name="Lind A.E."/>
            <person name="van Eijk R."/>
            <person name="Schleper C."/>
            <person name="Guy L."/>
            <person name="Ettema T.J."/>
        </authorList>
    </citation>
    <scope>NUCLEOTIDE SEQUENCE</scope>
</reference>
<dbReference type="AlphaFoldDB" id="A0A0F9BFL9"/>
<dbReference type="GO" id="GO:0005996">
    <property type="term" value="P:monosaccharide metabolic process"/>
    <property type="evidence" value="ECO:0007669"/>
    <property type="project" value="InterPro"/>
</dbReference>
<evidence type="ECO:0008006" key="4">
    <source>
        <dbReference type="Google" id="ProtNLM"/>
    </source>
</evidence>